<dbReference type="Proteomes" id="UP001151287">
    <property type="component" value="Unassembled WGS sequence"/>
</dbReference>
<reference evidence="3" key="1">
    <citation type="journal article" date="2022" name="Cell">
        <title>Repeat-based holocentromeres influence genome architecture and karyotype evolution.</title>
        <authorList>
            <person name="Hofstatter P.G."/>
            <person name="Thangavel G."/>
            <person name="Lux T."/>
            <person name="Neumann P."/>
            <person name="Vondrak T."/>
            <person name="Novak P."/>
            <person name="Zhang M."/>
            <person name="Costa L."/>
            <person name="Castellani M."/>
            <person name="Scott A."/>
            <person name="Toegelov H."/>
            <person name="Fuchs J."/>
            <person name="Mata-Sucre Y."/>
            <person name="Dias Y."/>
            <person name="Vanzela A.L.L."/>
            <person name="Huettel B."/>
            <person name="Almeida C.C.S."/>
            <person name="Simkova H."/>
            <person name="Souza G."/>
            <person name="Pedrosa-Harand A."/>
            <person name="Macas J."/>
            <person name="Mayer K.F.X."/>
            <person name="Houben A."/>
            <person name="Marques A."/>
        </authorList>
    </citation>
    <scope>NUCLEOTIDE SEQUENCE</scope>
    <source>
        <strain evidence="3">RhyBre1mFocal</strain>
    </source>
</reference>
<organism evidence="3 4">
    <name type="scientific">Rhynchospora breviuscula</name>
    <dbReference type="NCBI Taxonomy" id="2022672"/>
    <lineage>
        <taxon>Eukaryota</taxon>
        <taxon>Viridiplantae</taxon>
        <taxon>Streptophyta</taxon>
        <taxon>Embryophyta</taxon>
        <taxon>Tracheophyta</taxon>
        <taxon>Spermatophyta</taxon>
        <taxon>Magnoliopsida</taxon>
        <taxon>Liliopsida</taxon>
        <taxon>Poales</taxon>
        <taxon>Cyperaceae</taxon>
        <taxon>Cyperoideae</taxon>
        <taxon>Rhynchosporeae</taxon>
        <taxon>Rhynchospora</taxon>
    </lineage>
</organism>
<feature type="transmembrane region" description="Helical" evidence="2">
    <location>
        <begin position="169"/>
        <end position="189"/>
    </location>
</feature>
<keyword evidence="4" id="KW-1185">Reference proteome</keyword>
<dbReference type="AlphaFoldDB" id="A0A9Q0HZE7"/>
<gene>
    <name evidence="3" type="ORF">LUZ63_003429</name>
</gene>
<feature type="compositionally biased region" description="Low complexity" evidence="1">
    <location>
        <begin position="63"/>
        <end position="77"/>
    </location>
</feature>
<keyword evidence="2" id="KW-0472">Membrane</keyword>
<feature type="region of interest" description="Disordered" evidence="1">
    <location>
        <begin position="1"/>
        <end position="92"/>
    </location>
</feature>
<evidence type="ECO:0000313" key="4">
    <source>
        <dbReference type="Proteomes" id="UP001151287"/>
    </source>
</evidence>
<protein>
    <submittedName>
        <fullName evidence="3">Uncharacterized protein</fullName>
    </submittedName>
</protein>
<evidence type="ECO:0000256" key="2">
    <source>
        <dbReference type="SAM" id="Phobius"/>
    </source>
</evidence>
<evidence type="ECO:0000256" key="1">
    <source>
        <dbReference type="SAM" id="MobiDB-lite"/>
    </source>
</evidence>
<comment type="caution">
    <text evidence="3">The sequence shown here is derived from an EMBL/GenBank/DDBJ whole genome shotgun (WGS) entry which is preliminary data.</text>
</comment>
<keyword evidence="2" id="KW-1133">Transmembrane helix</keyword>
<accession>A0A9Q0HZE7</accession>
<name>A0A9Q0HZE7_9POAL</name>
<proteinExistence type="predicted"/>
<feature type="transmembrane region" description="Helical" evidence="2">
    <location>
        <begin position="140"/>
        <end position="163"/>
    </location>
</feature>
<dbReference type="OrthoDB" id="1899156at2759"/>
<dbReference type="EMBL" id="JAMQYH010000001">
    <property type="protein sequence ID" value="KAJ1703650.1"/>
    <property type="molecule type" value="Genomic_DNA"/>
</dbReference>
<keyword evidence="2" id="KW-0812">Transmembrane</keyword>
<dbReference type="InterPro" id="IPR040339">
    <property type="entry name" value="At1g16860-like"/>
</dbReference>
<dbReference type="PANTHER" id="PTHR33709:SF17">
    <property type="entry name" value="UBIQUITIN-SPECIFIC PROTEASE FAMILY C19-RELATED PROTEIN"/>
    <property type="match status" value="1"/>
</dbReference>
<dbReference type="PANTHER" id="PTHR33709">
    <property type="entry name" value="OSJNBA0035M09.9 PROTEIN"/>
    <property type="match status" value="1"/>
</dbReference>
<evidence type="ECO:0000313" key="3">
    <source>
        <dbReference type="EMBL" id="KAJ1703650.1"/>
    </source>
</evidence>
<sequence length="407" mass="44447">MHQLGSGLYVSGPHPDQTPARERCLSSGGPVPYTGGDVANSGELGRMFDIPANSGPGIGGGLSSPRVSSRGSSRAPSDQFHRPSPSTHSGPLSQLQYSGLFVGPSPSRSPSVSSLGSARRVVKQPVPSVKESKFVFGIPFYFYFLVAVMLAAGVGVGIFLFAVSRRLELLIAAGGLVLLVVLLSVWNSFRKNKEAERYFRQLPDTAIDRENFHLGELVKITGQVTCGHLPLGASYHDVTRCIFTSIDLYEYQGSNSSSSSRNLWHFKWELKHAARNLANFYISDKNTGTRYLVRAGESARVAPFVKSKTIEINKDEGQLSPDFLSWLEENNLSSNSQKLRIKEGFIKEGDTVSVIGIVKQHHTYNIIDPPGCAITTGCQWKRCMFPLLVEGLVIIGHESSNELVYVV</sequence>